<name>A0A8J3LU16_9ACTN</name>
<feature type="transmembrane region" description="Helical" evidence="1">
    <location>
        <begin position="20"/>
        <end position="39"/>
    </location>
</feature>
<comment type="caution">
    <text evidence="2">The sequence shown here is derived from an EMBL/GenBank/DDBJ whole genome shotgun (WGS) entry which is preliminary data.</text>
</comment>
<organism evidence="2 3">
    <name type="scientific">Planosporangium flavigriseum</name>
    <dbReference type="NCBI Taxonomy" id="373681"/>
    <lineage>
        <taxon>Bacteria</taxon>
        <taxon>Bacillati</taxon>
        <taxon>Actinomycetota</taxon>
        <taxon>Actinomycetes</taxon>
        <taxon>Micromonosporales</taxon>
        <taxon>Micromonosporaceae</taxon>
        <taxon>Planosporangium</taxon>
    </lineage>
</organism>
<keyword evidence="3" id="KW-1185">Reference proteome</keyword>
<dbReference type="RefSeq" id="WP_275408292.1">
    <property type="nucleotide sequence ID" value="NZ_BAAAQJ010000037.1"/>
</dbReference>
<evidence type="ECO:0000313" key="2">
    <source>
        <dbReference type="EMBL" id="GIG76760.1"/>
    </source>
</evidence>
<keyword evidence="1" id="KW-1133">Transmembrane helix</keyword>
<proteinExistence type="predicted"/>
<dbReference type="EMBL" id="BONU01000078">
    <property type="protein sequence ID" value="GIG76760.1"/>
    <property type="molecule type" value="Genomic_DNA"/>
</dbReference>
<evidence type="ECO:0000313" key="3">
    <source>
        <dbReference type="Proteomes" id="UP000653674"/>
    </source>
</evidence>
<dbReference type="Proteomes" id="UP000653674">
    <property type="component" value="Unassembled WGS sequence"/>
</dbReference>
<reference evidence="2" key="1">
    <citation type="submission" date="2021-01" db="EMBL/GenBank/DDBJ databases">
        <title>Whole genome shotgun sequence of Planosporangium flavigriseum NBRC 105377.</title>
        <authorList>
            <person name="Komaki H."/>
            <person name="Tamura T."/>
        </authorList>
    </citation>
    <scope>NUCLEOTIDE SEQUENCE</scope>
    <source>
        <strain evidence="2">NBRC 105377</strain>
    </source>
</reference>
<evidence type="ECO:0000256" key="1">
    <source>
        <dbReference type="SAM" id="Phobius"/>
    </source>
</evidence>
<keyword evidence="1" id="KW-0812">Transmembrane</keyword>
<protein>
    <submittedName>
        <fullName evidence="2">Uncharacterized protein</fullName>
    </submittedName>
</protein>
<sequence>MTTIEIDTTERDSRVSTDHMSLVAVCLFALMGLAGIITMTV</sequence>
<accession>A0A8J3LU16</accession>
<gene>
    <name evidence="2" type="ORF">Pfl04_51640</name>
</gene>
<dbReference type="AlphaFoldDB" id="A0A8J3LU16"/>
<keyword evidence="1" id="KW-0472">Membrane</keyword>